<evidence type="ECO:0000259" key="2">
    <source>
        <dbReference type="Pfam" id="PF16655"/>
    </source>
</evidence>
<dbReference type="AlphaFoldDB" id="A0A432WBZ1"/>
<dbReference type="InterPro" id="IPR052900">
    <property type="entry name" value="Phospholipid_Metab_Enz"/>
</dbReference>
<evidence type="ECO:0000313" key="4">
    <source>
        <dbReference type="Proteomes" id="UP000287823"/>
    </source>
</evidence>
<dbReference type="Proteomes" id="UP000287823">
    <property type="component" value="Unassembled WGS sequence"/>
</dbReference>
<gene>
    <name evidence="3" type="ORF">CWE14_14095</name>
</gene>
<dbReference type="PANTHER" id="PTHR43606">
    <property type="entry name" value="PHOSPHATASE, PUTATIVE (AFU_ORTHOLOGUE AFUA_6G08710)-RELATED"/>
    <property type="match status" value="1"/>
</dbReference>
<dbReference type="Pfam" id="PF09423">
    <property type="entry name" value="PhoD"/>
    <property type="match status" value="1"/>
</dbReference>
<dbReference type="InterPro" id="IPR018946">
    <property type="entry name" value="PhoD-like_MPP"/>
</dbReference>
<dbReference type="PANTHER" id="PTHR43606:SF2">
    <property type="entry name" value="ALKALINE PHOSPHATASE FAMILY PROTEIN (AFU_ORTHOLOGUE AFUA_5G03860)"/>
    <property type="match status" value="1"/>
</dbReference>
<organism evidence="3 4">
    <name type="scientific">Aliidiomarina soli</name>
    <dbReference type="NCBI Taxonomy" id="1928574"/>
    <lineage>
        <taxon>Bacteria</taxon>
        <taxon>Pseudomonadati</taxon>
        <taxon>Pseudomonadota</taxon>
        <taxon>Gammaproteobacteria</taxon>
        <taxon>Alteromonadales</taxon>
        <taxon>Idiomarinaceae</taxon>
        <taxon>Aliidiomarina</taxon>
    </lineage>
</organism>
<protein>
    <submittedName>
        <fullName evidence="3">Alkaline phosphatase</fullName>
    </submittedName>
</protein>
<feature type="domain" description="Phospholipase D N-terminal" evidence="2">
    <location>
        <begin position="47"/>
        <end position="135"/>
    </location>
</feature>
<dbReference type="Gene3D" id="3.60.21.70">
    <property type="entry name" value="PhoD-like phosphatase"/>
    <property type="match status" value="1"/>
</dbReference>
<evidence type="ECO:0000313" key="3">
    <source>
        <dbReference type="EMBL" id="RUO29587.1"/>
    </source>
</evidence>
<dbReference type="RefSeq" id="WP_126799962.1">
    <property type="nucleotide sequence ID" value="NZ_PIPO01000007.1"/>
</dbReference>
<dbReference type="EMBL" id="PIPO01000007">
    <property type="protein sequence ID" value="RUO29587.1"/>
    <property type="molecule type" value="Genomic_DNA"/>
</dbReference>
<dbReference type="Pfam" id="PF16655">
    <property type="entry name" value="PhoD_N"/>
    <property type="match status" value="1"/>
</dbReference>
<dbReference type="PROSITE" id="PS51318">
    <property type="entry name" value="TAT"/>
    <property type="match status" value="1"/>
</dbReference>
<reference evidence="3 4" key="1">
    <citation type="journal article" date="2011" name="Front. Microbiol.">
        <title>Genomic signatures of strain selection and enhancement in Bacillus atrophaeus var. globigii, a historical biowarfare simulant.</title>
        <authorList>
            <person name="Gibbons H.S."/>
            <person name="Broomall S.M."/>
            <person name="McNew L.A."/>
            <person name="Daligault H."/>
            <person name="Chapman C."/>
            <person name="Bruce D."/>
            <person name="Karavis M."/>
            <person name="Krepps M."/>
            <person name="McGregor P.A."/>
            <person name="Hong C."/>
            <person name="Park K.H."/>
            <person name="Akmal A."/>
            <person name="Feldman A."/>
            <person name="Lin J.S."/>
            <person name="Chang W.E."/>
            <person name="Higgs B.W."/>
            <person name="Demirev P."/>
            <person name="Lindquist J."/>
            <person name="Liem A."/>
            <person name="Fochler E."/>
            <person name="Read T.D."/>
            <person name="Tapia R."/>
            <person name="Johnson S."/>
            <person name="Bishop-Lilly K.A."/>
            <person name="Detter C."/>
            <person name="Han C."/>
            <person name="Sozhamannan S."/>
            <person name="Rosenzweig C.N."/>
            <person name="Skowronski E.W."/>
        </authorList>
    </citation>
    <scope>NUCLEOTIDE SEQUENCE [LARGE SCALE GENOMIC DNA]</scope>
    <source>
        <strain evidence="3 4">Y4G10-17</strain>
    </source>
</reference>
<proteinExistence type="predicted"/>
<sequence>MSISRRHFLKLSGALSLALSTPILVSRARADSASVNVPVTDVDFDCGIASGDPGCDRVMLWTRATPKAETSSVTIEWDIATDQDFRQIVRSGKATTFPHRDYTVKIDVQELAENQVYFYRFKGQNGYSASGKTRTLAKRGIDHLKLAVFSCSNYPAGYFHAYREAVKNDDIDLTLHLGDYIYEYGSGGYATEQAAELGRSLAADNNGELFTLQDYRKRYQLYRQDQDLQLMHAAAPCIAVWDDHEISNDTWIAGAENHDASEGDFFARRAAAIQAYYEWMPIRPPEGEQSLRIYRSFDFGQLFSLHMLDTRIIKRTQQLEYRNFMDAENGHFDASGFQTRMAEYRALLGHQQRDWLRQQIEASPAHWQIIGQQVLMSRMQLPAEMMANQDLTRVPQLLADLVPLKQRALAGESLSDEERRRISQVMPYNLDAWDGYAVEREMVYRDWSATGKPVVVLAGDTHNAWHNVLRNQQGEQVAVEFATSSVSSPGMEYYLKLDQQNASQTAAAMQTLIDDLQYCNLHQRGFMTLNIRPDTIDVEWVFIDSVHQRDYSVAGRHALTHRS</sequence>
<comment type="caution">
    <text evidence="3">The sequence shown here is derived from an EMBL/GenBank/DDBJ whole genome shotgun (WGS) entry which is preliminary data.</text>
</comment>
<evidence type="ECO:0000259" key="1">
    <source>
        <dbReference type="Pfam" id="PF09423"/>
    </source>
</evidence>
<feature type="domain" description="PhoD-like phosphatase metallophosphatase" evidence="1">
    <location>
        <begin position="146"/>
        <end position="540"/>
    </location>
</feature>
<dbReference type="InterPro" id="IPR029052">
    <property type="entry name" value="Metallo-depent_PP-like"/>
</dbReference>
<keyword evidence="4" id="KW-1185">Reference proteome</keyword>
<dbReference type="InterPro" id="IPR038607">
    <property type="entry name" value="PhoD-like_sf"/>
</dbReference>
<name>A0A432WBZ1_9GAMM</name>
<dbReference type="CDD" id="cd07389">
    <property type="entry name" value="MPP_PhoD"/>
    <property type="match status" value="1"/>
</dbReference>
<dbReference type="Gene3D" id="2.60.40.380">
    <property type="entry name" value="Purple acid phosphatase-like, N-terminal"/>
    <property type="match status" value="1"/>
</dbReference>
<dbReference type="InterPro" id="IPR032093">
    <property type="entry name" value="PhoD_N"/>
</dbReference>
<dbReference type="InterPro" id="IPR006311">
    <property type="entry name" value="TAT_signal"/>
</dbReference>
<accession>A0A432WBZ1</accession>
<dbReference type="SUPFAM" id="SSF56300">
    <property type="entry name" value="Metallo-dependent phosphatases"/>
    <property type="match status" value="1"/>
</dbReference>